<dbReference type="InterPro" id="IPR014729">
    <property type="entry name" value="Rossmann-like_a/b/a_fold"/>
</dbReference>
<dbReference type="EMBL" id="WUMV01000002">
    <property type="protein sequence ID" value="MXN64297.1"/>
    <property type="molecule type" value="Genomic_DNA"/>
</dbReference>
<dbReference type="InterPro" id="IPR002081">
    <property type="entry name" value="Cryptochrome/DNA_photolyase_1"/>
</dbReference>
<evidence type="ECO:0000256" key="7">
    <source>
        <dbReference type="ARBA" id="ARBA00033999"/>
    </source>
</evidence>
<dbReference type="GO" id="GO:0003904">
    <property type="term" value="F:deoxyribodipyrimidine photo-lyase activity"/>
    <property type="evidence" value="ECO:0007669"/>
    <property type="project" value="UniProtKB-EC"/>
</dbReference>
<dbReference type="PANTHER" id="PTHR11455:SF9">
    <property type="entry name" value="CRYPTOCHROME CIRCADIAN CLOCK 5 ISOFORM X1"/>
    <property type="match status" value="1"/>
</dbReference>
<comment type="similarity">
    <text evidence="10">Belongs to the DNA photolyase family.</text>
</comment>
<evidence type="ECO:0000256" key="1">
    <source>
        <dbReference type="ARBA" id="ARBA00001932"/>
    </source>
</evidence>
<dbReference type="Pfam" id="PF03441">
    <property type="entry name" value="FAD_binding_7"/>
    <property type="match status" value="1"/>
</dbReference>
<feature type="binding site" evidence="8">
    <location>
        <begin position="243"/>
        <end position="247"/>
    </location>
    <ligand>
        <name>FAD</name>
        <dbReference type="ChEBI" id="CHEBI:57692"/>
    </ligand>
</feature>
<dbReference type="PROSITE" id="PS51645">
    <property type="entry name" value="PHR_CRY_ALPHA_BETA"/>
    <property type="match status" value="1"/>
</dbReference>
<feature type="binding site" evidence="8">
    <location>
        <position position="231"/>
    </location>
    <ligand>
        <name>FAD</name>
        <dbReference type="ChEBI" id="CHEBI:57692"/>
    </ligand>
</feature>
<dbReference type="PRINTS" id="PR00147">
    <property type="entry name" value="DNAPHOTLYASE"/>
</dbReference>
<dbReference type="Pfam" id="PF00875">
    <property type="entry name" value="DNA_photolyase"/>
    <property type="match status" value="1"/>
</dbReference>
<dbReference type="InterPro" id="IPR005101">
    <property type="entry name" value="Cryptochr/Photolyase_FAD-bd"/>
</dbReference>
<feature type="site" description="Electron transfer via tryptophanyl radical" evidence="9">
    <location>
        <position position="368"/>
    </location>
</feature>
<evidence type="ECO:0000256" key="8">
    <source>
        <dbReference type="PIRSR" id="PIRSR602081-1"/>
    </source>
</evidence>
<feature type="site" description="Electron transfer via tryptophanyl radical" evidence="9">
    <location>
        <position position="391"/>
    </location>
</feature>
<evidence type="ECO:0000256" key="9">
    <source>
        <dbReference type="PIRSR" id="PIRSR602081-2"/>
    </source>
</evidence>
<feature type="binding site" evidence="8">
    <location>
        <begin position="381"/>
        <end position="383"/>
    </location>
    <ligand>
        <name>FAD</name>
        <dbReference type="ChEBI" id="CHEBI:57692"/>
    </ligand>
</feature>
<dbReference type="PROSITE" id="PS00394">
    <property type="entry name" value="DNA_PHOTOLYASES_1_1"/>
    <property type="match status" value="1"/>
</dbReference>
<dbReference type="GO" id="GO:0003677">
    <property type="term" value="F:DNA binding"/>
    <property type="evidence" value="ECO:0007669"/>
    <property type="project" value="TreeGrafter"/>
</dbReference>
<dbReference type="InterPro" id="IPR006050">
    <property type="entry name" value="DNA_photolyase_N"/>
</dbReference>
<dbReference type="GO" id="GO:0009416">
    <property type="term" value="P:response to light stimulus"/>
    <property type="evidence" value="ECO:0007669"/>
    <property type="project" value="TreeGrafter"/>
</dbReference>
<keyword evidence="5 8" id="KW-0274">FAD</keyword>
<keyword evidence="6 10" id="KW-0157">Chromophore</keyword>
<dbReference type="Proteomes" id="UP000433101">
    <property type="component" value="Unassembled WGS sequence"/>
</dbReference>
<evidence type="ECO:0000256" key="10">
    <source>
        <dbReference type="RuleBase" id="RU004182"/>
    </source>
</evidence>
<dbReference type="Gene3D" id="3.40.50.620">
    <property type="entry name" value="HUPs"/>
    <property type="match status" value="1"/>
</dbReference>
<protein>
    <recommendedName>
        <fullName evidence="3">Deoxyribodipyrimidine photo-lyase</fullName>
        <ecNumber evidence="2">4.1.99.3</ecNumber>
    </recommendedName>
</protein>
<keyword evidence="12" id="KW-0456">Lyase</keyword>
<evidence type="ECO:0000256" key="6">
    <source>
        <dbReference type="ARBA" id="ARBA00022991"/>
    </source>
</evidence>
<accession>A0A7X3LSI2</accession>
<reference evidence="12 13" key="1">
    <citation type="submission" date="2019-12" db="EMBL/GenBank/DDBJ databases">
        <authorList>
            <person name="Li M."/>
        </authorList>
    </citation>
    <scope>NUCLEOTIDE SEQUENCE [LARGE SCALE GENOMIC DNA]</scope>
    <source>
        <strain evidence="12 13">GBMRC 2046</strain>
    </source>
</reference>
<evidence type="ECO:0000259" key="11">
    <source>
        <dbReference type="PROSITE" id="PS51645"/>
    </source>
</evidence>
<organism evidence="12 13">
    <name type="scientific">Stappia sediminis</name>
    <dbReference type="NCBI Taxonomy" id="2692190"/>
    <lineage>
        <taxon>Bacteria</taxon>
        <taxon>Pseudomonadati</taxon>
        <taxon>Pseudomonadota</taxon>
        <taxon>Alphaproteobacteria</taxon>
        <taxon>Hyphomicrobiales</taxon>
        <taxon>Stappiaceae</taxon>
        <taxon>Stappia</taxon>
    </lineage>
</organism>
<evidence type="ECO:0000313" key="13">
    <source>
        <dbReference type="Proteomes" id="UP000433101"/>
    </source>
</evidence>
<dbReference type="SUPFAM" id="SSF48173">
    <property type="entry name" value="Cryptochrome/photolyase FAD-binding domain"/>
    <property type="match status" value="1"/>
</dbReference>
<sequence>MSSSQIDGATVIWFRDDLRIADNPSVCKAAEIGYPALACFILEDCDAKLGRYGGATKWWLYHSLSRLREALTELGVPLVVRKGDAASELMQIVKETGASTVLWNRRYDPAGIETDKAVKSALKDEGIAVESFNANLLTEPWEIETSSGGPFRVYTPFWRALRQRGEPPAPTPAIRKLAGLNDPPESLSIDDLALLPRKPDWAGGLRETWTPGEAGAQARMRDFLESTFERYAAERDLPGSSATSMISPHLRFGEISPRQIWHAACHHAAREGIADKPLEKFLSELAWREFSYHLLFHFPSLPGENYQSKFDCFPWKDDDAAFGAWSMGRTGYPIVDAGMRELWHTGYMHNRVRMVVASFLIKHLMIDWRKGAAWFRDTLVDADIANNSASWQWVAGCGADAAPYFRIFNPITQGEKFDADGVYTRRWVPELSSLPNEYLFRPFDAPQNVLKKAGVELGETYPHPLVDHSKARVRALDAFHSLSSAA</sequence>
<dbReference type="Gene3D" id="1.10.579.10">
    <property type="entry name" value="DNA Cyclobutane Dipyrimidine Photolyase, subunit A, domain 3"/>
    <property type="match status" value="1"/>
</dbReference>
<dbReference type="InterPro" id="IPR036155">
    <property type="entry name" value="Crypto/Photolyase_N_sf"/>
</dbReference>
<keyword evidence="4 8" id="KW-0285">Flavoprotein</keyword>
<dbReference type="FunFam" id="1.10.579.10:FF:000003">
    <property type="entry name" value="Deoxyribodipyrimidine photo-lyase"/>
    <property type="match status" value="1"/>
</dbReference>
<dbReference type="GO" id="GO:0071949">
    <property type="term" value="F:FAD binding"/>
    <property type="evidence" value="ECO:0007669"/>
    <property type="project" value="TreeGrafter"/>
</dbReference>
<dbReference type="PANTHER" id="PTHR11455">
    <property type="entry name" value="CRYPTOCHROME"/>
    <property type="match status" value="1"/>
</dbReference>
<feature type="binding site" evidence="8">
    <location>
        <position position="281"/>
    </location>
    <ligand>
        <name>FAD</name>
        <dbReference type="ChEBI" id="CHEBI:57692"/>
    </ligand>
</feature>
<feature type="site" description="Electron transfer via tryptophanyl radical" evidence="9">
    <location>
        <position position="315"/>
    </location>
</feature>
<dbReference type="EC" id="4.1.99.3" evidence="2"/>
<comment type="cofactor">
    <cofactor evidence="1">
        <name>(6R)-5,10-methylene-5,6,7,8-tetrahydrofolate</name>
        <dbReference type="ChEBI" id="CHEBI:15636"/>
    </cofactor>
</comment>
<evidence type="ECO:0000256" key="3">
    <source>
        <dbReference type="ARBA" id="ARBA00014046"/>
    </source>
</evidence>
<proteinExistence type="inferred from homology"/>
<comment type="catalytic activity">
    <reaction evidence="7">
        <text>cyclobutadipyrimidine (in DNA) = 2 pyrimidine residues (in DNA).</text>
        <dbReference type="EC" id="4.1.99.3"/>
    </reaction>
</comment>
<keyword evidence="13" id="KW-1185">Reference proteome</keyword>
<dbReference type="InterPro" id="IPR018394">
    <property type="entry name" value="DNA_photolyase_1_CS_C"/>
</dbReference>
<dbReference type="GO" id="GO:0000719">
    <property type="term" value="P:photoreactive repair"/>
    <property type="evidence" value="ECO:0007669"/>
    <property type="project" value="UniProtKB-ARBA"/>
</dbReference>
<comment type="caution">
    <text evidence="12">The sequence shown here is derived from an EMBL/GenBank/DDBJ whole genome shotgun (WGS) entry which is preliminary data.</text>
</comment>
<dbReference type="SUPFAM" id="SSF52425">
    <property type="entry name" value="Cryptochrome/photolyase, N-terminal domain"/>
    <property type="match status" value="1"/>
</dbReference>
<gene>
    <name evidence="12" type="ORF">GR183_05225</name>
</gene>
<dbReference type="RefSeq" id="WP_160774537.1">
    <property type="nucleotide sequence ID" value="NZ_WUMV01000002.1"/>
</dbReference>
<name>A0A7X3LSI2_9HYPH</name>
<evidence type="ECO:0000256" key="5">
    <source>
        <dbReference type="ARBA" id="ARBA00022827"/>
    </source>
</evidence>
<dbReference type="AlphaFoldDB" id="A0A7X3LSI2"/>
<evidence type="ECO:0000256" key="4">
    <source>
        <dbReference type="ARBA" id="ARBA00022630"/>
    </source>
</evidence>
<dbReference type="Gene3D" id="1.25.40.80">
    <property type="match status" value="1"/>
</dbReference>
<evidence type="ECO:0000256" key="2">
    <source>
        <dbReference type="ARBA" id="ARBA00013149"/>
    </source>
</evidence>
<comment type="cofactor">
    <cofactor evidence="8">
        <name>FAD</name>
        <dbReference type="ChEBI" id="CHEBI:57692"/>
    </cofactor>
    <text evidence="8">Binds 1 FAD per subunit.</text>
</comment>
<dbReference type="InterPro" id="IPR036134">
    <property type="entry name" value="Crypto/Photolyase_FAD-like_sf"/>
</dbReference>
<dbReference type="PROSITE" id="PS00691">
    <property type="entry name" value="DNA_PHOTOLYASES_1_2"/>
    <property type="match status" value="1"/>
</dbReference>
<feature type="domain" description="Photolyase/cryptochrome alpha/beta" evidence="11">
    <location>
        <begin position="8"/>
        <end position="137"/>
    </location>
</feature>
<evidence type="ECO:0000313" key="12">
    <source>
        <dbReference type="EMBL" id="MXN64297.1"/>
    </source>
</evidence>